<name>A0ABV0X940_9TELE</name>
<sequence>MDVIALRIEKTYELRLEEATNGGIVESIMFWKVPDKETVLIENKCYSPFTVTSKTPTIETDKDEQDDIILPQVHTTQKFIAPTTIVSTIANPINNTNIMPSLAPTKTTLSAFIVKWRVALTNPSGVEQTTTYGKTVEQAKNTTLVNNTELIMLAEFENVTVLPRTTGTTNVTHALGLTDYVLITVKTTLMQDDSIYLPEPNQTKYRCSEKEGCRDYQGGLDKFYMERRDNKVTPRAINKLQDIKWHGLKPRGDALWQRAIQNTWYS</sequence>
<dbReference type="Proteomes" id="UP001444071">
    <property type="component" value="Unassembled WGS sequence"/>
</dbReference>
<gene>
    <name evidence="1" type="ORF">XENORESO_009085</name>
</gene>
<accession>A0ABV0X940</accession>
<evidence type="ECO:0000313" key="2">
    <source>
        <dbReference type="Proteomes" id="UP001444071"/>
    </source>
</evidence>
<keyword evidence="2" id="KW-1185">Reference proteome</keyword>
<reference evidence="1 2" key="1">
    <citation type="submission" date="2021-06" db="EMBL/GenBank/DDBJ databases">
        <authorList>
            <person name="Palmer J.M."/>
        </authorList>
    </citation>
    <scope>NUCLEOTIDE SEQUENCE [LARGE SCALE GENOMIC DNA]</scope>
    <source>
        <strain evidence="1 2">XR_2019</strain>
        <tissue evidence="1">Muscle</tissue>
    </source>
</reference>
<protein>
    <submittedName>
        <fullName evidence="1">Uncharacterized protein</fullName>
    </submittedName>
</protein>
<dbReference type="EMBL" id="JAHRIM010092926">
    <property type="protein sequence ID" value="MEQ2277880.1"/>
    <property type="molecule type" value="Genomic_DNA"/>
</dbReference>
<comment type="caution">
    <text evidence="1">The sequence shown here is derived from an EMBL/GenBank/DDBJ whole genome shotgun (WGS) entry which is preliminary data.</text>
</comment>
<organism evidence="1 2">
    <name type="scientific">Xenotaenia resolanae</name>
    <dbReference type="NCBI Taxonomy" id="208358"/>
    <lineage>
        <taxon>Eukaryota</taxon>
        <taxon>Metazoa</taxon>
        <taxon>Chordata</taxon>
        <taxon>Craniata</taxon>
        <taxon>Vertebrata</taxon>
        <taxon>Euteleostomi</taxon>
        <taxon>Actinopterygii</taxon>
        <taxon>Neopterygii</taxon>
        <taxon>Teleostei</taxon>
        <taxon>Neoteleostei</taxon>
        <taxon>Acanthomorphata</taxon>
        <taxon>Ovalentaria</taxon>
        <taxon>Atherinomorphae</taxon>
        <taxon>Cyprinodontiformes</taxon>
        <taxon>Goodeidae</taxon>
        <taxon>Xenotaenia</taxon>
    </lineage>
</organism>
<evidence type="ECO:0000313" key="1">
    <source>
        <dbReference type="EMBL" id="MEQ2277880.1"/>
    </source>
</evidence>
<proteinExistence type="predicted"/>